<sequence>RKTGPKLYKSIDNVSNTLSSSSDLSSSLPSSLLFEYHGRASPVPRVVPVKRQRVEVPLVRRVKSSPVKLLARNASAFPTSNGNKQRLKGAELQGIKSELTQIKANIEGLLGRLDAVKQQQQQQQTVMIAVFTQR</sequence>
<keyword evidence="1" id="KW-0694">RNA-binding</keyword>
<evidence type="ECO:0000256" key="1">
    <source>
        <dbReference type="ARBA" id="ARBA00022884"/>
    </source>
</evidence>
<dbReference type="Proteomes" id="UP000694565">
    <property type="component" value="Unplaced"/>
</dbReference>
<reference evidence="2" key="2">
    <citation type="submission" date="2025-09" db="UniProtKB">
        <authorList>
            <consortium name="Ensembl"/>
        </authorList>
    </citation>
    <scope>IDENTIFICATION</scope>
</reference>
<organism evidence="2 3">
    <name type="scientific">Cyclopterus lumpus</name>
    <name type="common">Lumpsucker</name>
    <dbReference type="NCBI Taxonomy" id="8103"/>
    <lineage>
        <taxon>Eukaryota</taxon>
        <taxon>Metazoa</taxon>
        <taxon>Chordata</taxon>
        <taxon>Craniata</taxon>
        <taxon>Vertebrata</taxon>
        <taxon>Euteleostomi</taxon>
        <taxon>Actinopterygii</taxon>
        <taxon>Neopterygii</taxon>
        <taxon>Teleostei</taxon>
        <taxon>Neoteleostei</taxon>
        <taxon>Acanthomorphata</taxon>
        <taxon>Eupercaria</taxon>
        <taxon>Perciformes</taxon>
        <taxon>Cottioidei</taxon>
        <taxon>Cottales</taxon>
        <taxon>Cyclopteridae</taxon>
        <taxon>Cyclopterus</taxon>
    </lineage>
</organism>
<dbReference type="GO" id="GO:0005634">
    <property type="term" value="C:nucleus"/>
    <property type="evidence" value="ECO:0007669"/>
    <property type="project" value="TreeGrafter"/>
</dbReference>
<evidence type="ECO:0000313" key="2">
    <source>
        <dbReference type="Ensembl" id="ENSCLMP00005004349.1"/>
    </source>
</evidence>
<dbReference type="InterPro" id="IPR051186">
    <property type="entry name" value="RRM_HNRPC/RALY_subfam"/>
</dbReference>
<dbReference type="GeneTree" id="ENSGT00940000157601"/>
<accession>A0A8C2YXD4</accession>
<dbReference type="Ensembl" id="ENSCLMT00005004690.1">
    <property type="protein sequence ID" value="ENSCLMP00005004349.1"/>
    <property type="gene ID" value="ENSCLMG00005002407.1"/>
</dbReference>
<proteinExistence type="predicted"/>
<protein>
    <submittedName>
        <fullName evidence="2">RALY heterogeneous nuclear ribonucleoprotein</fullName>
    </submittedName>
</protein>
<evidence type="ECO:0000313" key="3">
    <source>
        <dbReference type="Proteomes" id="UP000694565"/>
    </source>
</evidence>
<dbReference type="GO" id="GO:0003723">
    <property type="term" value="F:RNA binding"/>
    <property type="evidence" value="ECO:0007669"/>
    <property type="project" value="UniProtKB-KW"/>
</dbReference>
<name>A0A8C2YXD4_CYCLU</name>
<keyword evidence="3" id="KW-1185">Reference proteome</keyword>
<dbReference type="PANTHER" id="PTHR13968:SF6">
    <property type="entry name" value="RNA-BINDING PROTEIN RALY"/>
    <property type="match status" value="1"/>
</dbReference>
<dbReference type="AlphaFoldDB" id="A0A8C2YXD4"/>
<dbReference type="PANTHER" id="PTHR13968">
    <property type="entry name" value="HETEROGENEOUS NUCLEAR RIBONUCLEOPROTEIN"/>
    <property type="match status" value="1"/>
</dbReference>
<reference evidence="2" key="1">
    <citation type="submission" date="2025-08" db="UniProtKB">
        <authorList>
            <consortium name="Ensembl"/>
        </authorList>
    </citation>
    <scope>IDENTIFICATION</scope>
</reference>